<dbReference type="InterPro" id="IPR036047">
    <property type="entry name" value="F-box-like_dom_sf"/>
</dbReference>
<evidence type="ECO:0000313" key="3">
    <source>
        <dbReference type="Proteomes" id="UP000813444"/>
    </source>
</evidence>
<dbReference type="CDD" id="cd09917">
    <property type="entry name" value="F-box_SF"/>
    <property type="match status" value="1"/>
</dbReference>
<dbReference type="InterPro" id="IPR001810">
    <property type="entry name" value="F-box_dom"/>
</dbReference>
<evidence type="ECO:0000313" key="2">
    <source>
        <dbReference type="EMBL" id="KAH7318241.1"/>
    </source>
</evidence>
<name>A0A8K0SLR4_9HYPO</name>
<organism evidence="2 3">
    <name type="scientific">Stachybotrys elegans</name>
    <dbReference type="NCBI Taxonomy" id="80388"/>
    <lineage>
        <taxon>Eukaryota</taxon>
        <taxon>Fungi</taxon>
        <taxon>Dikarya</taxon>
        <taxon>Ascomycota</taxon>
        <taxon>Pezizomycotina</taxon>
        <taxon>Sordariomycetes</taxon>
        <taxon>Hypocreomycetidae</taxon>
        <taxon>Hypocreales</taxon>
        <taxon>Stachybotryaceae</taxon>
        <taxon>Stachybotrys</taxon>
    </lineage>
</organism>
<dbReference type="EMBL" id="JAGPNK010000007">
    <property type="protein sequence ID" value="KAH7318241.1"/>
    <property type="molecule type" value="Genomic_DNA"/>
</dbReference>
<sequence>MDAIMTDSAPAPYVSPLQRIPLEVLLRITHFLTTPELCKLRLACRSIERSLYETFTAEFFSRKQFMITHDSLQALVDISKTRLRYHVLTVQFGLECYPDGLSRPLASTEQELEFRQRYADQFALWHTGHHVDMMTEAFRNLPNLDGVVIRSYNSNRRTRDGYGKEWTSYGATTAFEATGMQMARSTTGVQDWHGSGAGKQHRASQVFYAVVAAAAKASRDGPGLKSIEILTQNRGGQLRDFAFNIPFFLEQDYIRLLSGLEKLHLCIDLAWRNASAPRGATTRPTLDLQIRRFLGKCPNLKDLRINEVTSHDSSTTDLLMWLSVTPEDAEKFTLPFPEAPITFPHLEELSLGHLEIQSEVLIEILDKLSSSLKRLQMRKLTLFCPDPPPYHDANEAEIPDSDVMMSATPWTRMFEFMMDLDHLNLRHIKIESPFMTFRGSVSHFQVYFAGSSGLGVEYTGSDWKHFLRSTMPNIMFNMPRRRRRTDFGNNGMVLTTINSSSC</sequence>
<dbReference type="SUPFAM" id="SSF81383">
    <property type="entry name" value="F-box domain"/>
    <property type="match status" value="1"/>
</dbReference>
<comment type="caution">
    <text evidence="2">The sequence shown here is derived from an EMBL/GenBank/DDBJ whole genome shotgun (WGS) entry which is preliminary data.</text>
</comment>
<gene>
    <name evidence="2" type="ORF">B0I35DRAFT_237963</name>
</gene>
<keyword evidence="3" id="KW-1185">Reference proteome</keyword>
<proteinExistence type="predicted"/>
<protein>
    <recommendedName>
        <fullName evidence="1">F-box domain-containing protein</fullName>
    </recommendedName>
</protein>
<dbReference type="Proteomes" id="UP000813444">
    <property type="component" value="Unassembled WGS sequence"/>
</dbReference>
<dbReference type="SUPFAM" id="SSF52047">
    <property type="entry name" value="RNI-like"/>
    <property type="match status" value="1"/>
</dbReference>
<dbReference type="OrthoDB" id="5279008at2759"/>
<dbReference type="PROSITE" id="PS50181">
    <property type="entry name" value="FBOX"/>
    <property type="match status" value="1"/>
</dbReference>
<dbReference type="AlphaFoldDB" id="A0A8K0SLR4"/>
<feature type="domain" description="F-box" evidence="1">
    <location>
        <begin position="14"/>
        <end position="63"/>
    </location>
</feature>
<accession>A0A8K0SLR4</accession>
<reference evidence="2" key="1">
    <citation type="journal article" date="2021" name="Nat. Commun.">
        <title>Genetic determinants of endophytism in the Arabidopsis root mycobiome.</title>
        <authorList>
            <person name="Mesny F."/>
            <person name="Miyauchi S."/>
            <person name="Thiergart T."/>
            <person name="Pickel B."/>
            <person name="Atanasova L."/>
            <person name="Karlsson M."/>
            <person name="Huettel B."/>
            <person name="Barry K.W."/>
            <person name="Haridas S."/>
            <person name="Chen C."/>
            <person name="Bauer D."/>
            <person name="Andreopoulos W."/>
            <person name="Pangilinan J."/>
            <person name="LaButti K."/>
            <person name="Riley R."/>
            <person name="Lipzen A."/>
            <person name="Clum A."/>
            <person name="Drula E."/>
            <person name="Henrissat B."/>
            <person name="Kohler A."/>
            <person name="Grigoriev I.V."/>
            <person name="Martin F.M."/>
            <person name="Hacquard S."/>
        </authorList>
    </citation>
    <scope>NUCLEOTIDE SEQUENCE</scope>
    <source>
        <strain evidence="2">MPI-CAGE-CH-0235</strain>
    </source>
</reference>
<evidence type="ECO:0000259" key="1">
    <source>
        <dbReference type="PROSITE" id="PS50181"/>
    </source>
</evidence>